<evidence type="ECO:0000313" key="4">
    <source>
        <dbReference type="Proteomes" id="UP000256601"/>
    </source>
</evidence>
<organism evidence="1 3">
    <name type="scientific">Yarrowia lipolytica</name>
    <name type="common">Candida lipolytica</name>
    <dbReference type="NCBI Taxonomy" id="4952"/>
    <lineage>
        <taxon>Eukaryota</taxon>
        <taxon>Fungi</taxon>
        <taxon>Dikarya</taxon>
        <taxon>Ascomycota</taxon>
        <taxon>Saccharomycotina</taxon>
        <taxon>Dipodascomycetes</taxon>
        <taxon>Dipodascales</taxon>
        <taxon>Dipodascales incertae sedis</taxon>
        <taxon>Yarrowia</taxon>
    </lineage>
</organism>
<gene>
    <name evidence="2" type="ORF">B0I71DRAFT_171015</name>
    <name evidence="1" type="ORF">YALI1_E09190g</name>
</gene>
<dbReference type="EMBL" id="CP017557">
    <property type="protein sequence ID" value="AOW05089.1"/>
    <property type="molecule type" value="Genomic_DNA"/>
</dbReference>
<dbReference type="EMBL" id="KZ859001">
    <property type="protein sequence ID" value="RDW25455.1"/>
    <property type="molecule type" value="Genomic_DNA"/>
</dbReference>
<dbReference type="Gene3D" id="3.40.50.300">
    <property type="entry name" value="P-loop containing nucleotide triphosphate hydrolases"/>
    <property type="match status" value="1"/>
</dbReference>
<evidence type="ECO:0000313" key="1">
    <source>
        <dbReference type="EMBL" id="AOW05089.1"/>
    </source>
</evidence>
<reference evidence="2 4" key="2">
    <citation type="submission" date="2018-07" db="EMBL/GenBank/DDBJ databases">
        <title>Draft Genome Assemblies for Five Robust Yarrowia lipolytica Strains Exhibiting High Lipid Production and Pentose Sugar Utilization and Sugar Alcohol Secretion from Undetoxified Lignocellulosic Biomass Hydrolysates.</title>
        <authorList>
            <consortium name="DOE Joint Genome Institute"/>
            <person name="Walker C."/>
            <person name="Ryu S."/>
            <person name="Na H."/>
            <person name="Zane M."/>
            <person name="LaButti K."/>
            <person name="Lipzen A."/>
            <person name="Haridas S."/>
            <person name="Barry K."/>
            <person name="Grigoriev I.V."/>
            <person name="Quarterman J."/>
            <person name="Slininger P."/>
            <person name="Dien B."/>
            <person name="Trinh C.T."/>
        </authorList>
    </citation>
    <scope>NUCLEOTIDE SEQUENCE [LARGE SCALE GENOMIC DNA]</scope>
    <source>
        <strain evidence="2 4">YB392</strain>
    </source>
</reference>
<evidence type="ECO:0000313" key="2">
    <source>
        <dbReference type="EMBL" id="RDW25455.1"/>
    </source>
</evidence>
<proteinExistence type="predicted"/>
<name>A0A1D8NHI3_YARLL</name>
<evidence type="ECO:0000313" key="3">
    <source>
        <dbReference type="Proteomes" id="UP000182444"/>
    </source>
</evidence>
<sequence length="100" mass="11585">MSSLLPIVKEVVKILFARSLYCVLFATEMFAADLNLPTRTAFARCRKRDARSQSQGLEDLLTNLKKKKYTDCDQFMPFSLEIDLKQLVLFKFILEQGFKV</sequence>
<protein>
    <submittedName>
        <fullName evidence="1">Uncharacterized protein</fullName>
    </submittedName>
</protein>
<accession>A0A1D8NHI3</accession>
<dbReference type="VEuPathDB" id="FungiDB:YALI1_E09190g"/>
<dbReference type="AlphaFoldDB" id="A0A1D8NHI3"/>
<dbReference type="Proteomes" id="UP000256601">
    <property type="component" value="Unassembled WGS sequence"/>
</dbReference>
<dbReference type="Proteomes" id="UP000182444">
    <property type="component" value="Chromosome 1E"/>
</dbReference>
<dbReference type="InterPro" id="IPR027417">
    <property type="entry name" value="P-loop_NTPase"/>
</dbReference>
<reference evidence="1 3" key="1">
    <citation type="journal article" date="2016" name="PLoS ONE">
        <title>Sequence Assembly of Yarrowia lipolytica Strain W29/CLIB89 Shows Transposable Element Diversity.</title>
        <authorList>
            <person name="Magnan C."/>
            <person name="Yu J."/>
            <person name="Chang I."/>
            <person name="Jahn E."/>
            <person name="Kanomata Y."/>
            <person name="Wu J."/>
            <person name="Zeller M."/>
            <person name="Oakes M."/>
            <person name="Baldi P."/>
            <person name="Sandmeyer S."/>
        </authorList>
    </citation>
    <scope>NUCLEOTIDE SEQUENCE [LARGE SCALE GENOMIC DNA]</scope>
    <source>
        <strain evidence="1">CLIB89</strain>
        <strain evidence="3">CLIB89(W29)</strain>
    </source>
</reference>